<name>A0A5M9M9S3_9EURO</name>
<evidence type="ECO:0000313" key="2">
    <source>
        <dbReference type="Proteomes" id="UP000324241"/>
    </source>
</evidence>
<reference evidence="1 2" key="1">
    <citation type="submission" date="2019-08" db="EMBL/GenBank/DDBJ databases">
        <title>The genome sequence of a newly discovered highly antifungal drug resistant Aspergillus species, Aspergillus tanneri NIH 1004.</title>
        <authorList>
            <person name="Mounaud S."/>
            <person name="Singh I."/>
            <person name="Joardar V."/>
            <person name="Pakala S."/>
            <person name="Pakala S."/>
            <person name="Venepally P."/>
            <person name="Chung J.K."/>
            <person name="Losada L."/>
            <person name="Nierman W.C."/>
        </authorList>
    </citation>
    <scope>NUCLEOTIDE SEQUENCE [LARGE SCALE GENOMIC DNA]</scope>
    <source>
        <strain evidence="1 2">NIH1004</strain>
    </source>
</reference>
<dbReference type="AlphaFoldDB" id="A0A5M9M9S3"/>
<protein>
    <submittedName>
        <fullName evidence="1">Uncharacterized protein</fullName>
    </submittedName>
</protein>
<dbReference type="Proteomes" id="UP000324241">
    <property type="component" value="Unassembled WGS sequence"/>
</dbReference>
<dbReference type="RefSeq" id="XP_033421602.1">
    <property type="nucleotide sequence ID" value="XM_033575747.1"/>
</dbReference>
<organism evidence="1 2">
    <name type="scientific">Aspergillus tanneri</name>
    <dbReference type="NCBI Taxonomy" id="1220188"/>
    <lineage>
        <taxon>Eukaryota</taxon>
        <taxon>Fungi</taxon>
        <taxon>Dikarya</taxon>
        <taxon>Ascomycota</taxon>
        <taxon>Pezizomycotina</taxon>
        <taxon>Eurotiomycetes</taxon>
        <taxon>Eurotiomycetidae</taxon>
        <taxon>Eurotiales</taxon>
        <taxon>Aspergillaceae</taxon>
        <taxon>Aspergillus</taxon>
        <taxon>Aspergillus subgen. Circumdati</taxon>
    </lineage>
</organism>
<sequence>MDDETHSKAIQAARELLGALVSPAEPVIQDVVMQIAEKSGASVILIGAFCITRAPEFFHQNNIQFAMNTEPSYFDWLGHNPELASDFQLWMTLKQRATPNWVDWFDIQGRILEVFQSESADNDHVLLVEHWRWRRPLSAHIGWPIHAFSKIVGSTGHATCNLEHS</sequence>
<proteinExistence type="predicted"/>
<dbReference type="OrthoDB" id="1535081at2759"/>
<comment type="caution">
    <text evidence="1">The sequence shown here is derived from an EMBL/GenBank/DDBJ whole genome shotgun (WGS) entry which is preliminary data.</text>
</comment>
<gene>
    <name evidence="1" type="ORF">ATNIH1004_011181</name>
</gene>
<accession>A0A5M9M9S3</accession>
<dbReference type="VEuPathDB" id="FungiDB:EYZ11_008560"/>
<evidence type="ECO:0000313" key="1">
    <source>
        <dbReference type="EMBL" id="KAA8642240.1"/>
    </source>
</evidence>
<dbReference type="EMBL" id="QUQM01000008">
    <property type="protein sequence ID" value="KAA8642240.1"/>
    <property type="molecule type" value="Genomic_DNA"/>
</dbReference>
<dbReference type="GeneID" id="54333882"/>